<evidence type="ECO:0000313" key="2">
    <source>
        <dbReference type="Proteomes" id="UP001197247"/>
    </source>
</evidence>
<reference evidence="1 2" key="1">
    <citation type="submission" date="2021-05" db="EMBL/GenBank/DDBJ databases">
        <title>Kineosporia and Streptomyces sp. nov. two new marine actinobacteria isolated from Coral.</title>
        <authorList>
            <person name="Buangrab K."/>
            <person name="Sutthacheep M."/>
            <person name="Yeemin T."/>
            <person name="Harunari E."/>
            <person name="Igarashi Y."/>
            <person name="Kanchanasin P."/>
            <person name="Tanasupawat S."/>
            <person name="Phongsopitanun W."/>
        </authorList>
    </citation>
    <scope>NUCLEOTIDE SEQUENCE [LARGE SCALE GENOMIC DNA]</scope>
    <source>
        <strain evidence="1 2">J2-2</strain>
    </source>
</reference>
<keyword evidence="2" id="KW-1185">Reference proteome</keyword>
<comment type="caution">
    <text evidence="1">The sequence shown here is derived from an EMBL/GenBank/DDBJ whole genome shotgun (WGS) entry which is preliminary data.</text>
</comment>
<name>A0ABS5TR23_9ACTN</name>
<dbReference type="Proteomes" id="UP001197247">
    <property type="component" value="Unassembled WGS sequence"/>
</dbReference>
<evidence type="ECO:0000313" key="1">
    <source>
        <dbReference type="EMBL" id="MBT0772963.1"/>
    </source>
</evidence>
<dbReference type="EMBL" id="JAHBAY010000014">
    <property type="protein sequence ID" value="MBT0772963.1"/>
    <property type="molecule type" value="Genomic_DNA"/>
</dbReference>
<organism evidence="1 2">
    <name type="scientific">Kineosporia corallincola</name>
    <dbReference type="NCBI Taxonomy" id="2835133"/>
    <lineage>
        <taxon>Bacteria</taxon>
        <taxon>Bacillati</taxon>
        <taxon>Actinomycetota</taxon>
        <taxon>Actinomycetes</taxon>
        <taxon>Kineosporiales</taxon>
        <taxon>Kineosporiaceae</taxon>
        <taxon>Kineosporia</taxon>
    </lineage>
</organism>
<proteinExistence type="predicted"/>
<gene>
    <name evidence="1" type="ORF">KIH74_28730</name>
</gene>
<protein>
    <submittedName>
        <fullName evidence="1">Uncharacterized protein</fullName>
    </submittedName>
</protein>
<sequence length="335" mass="36444">MKSALHAVRPVSRPEPARLHVVVIPHHTETPVWVQQITGDPQAALEKLVGGPLQATGLDDLPAVLLSSDIDVSRRGPAEDTHNVRATLLAWAHHQQIRFRFHLHGTVVIVGTTLPDIDPAPVPAPGGVVRATDPVPGSPREAAPAGQYTSAPAQLIDLLLHTPWVRAEYTTRRRPGQWVRGRLVHPGWYEAYTSLIAQAFEWERDADRMRIAPAVAPEHAHRWVNTANRVLHGRGAPGITPEDIIPTTTVDELAQAIAHGRLRAGTAVQYQDLCVVNLADGREEWMAMHQQVVLRIAELRPSVAEGTFAHIVAVLMATPPDSGSTDPTGPRAPGR</sequence>
<dbReference type="RefSeq" id="WP_214159500.1">
    <property type="nucleotide sequence ID" value="NZ_JAHBAY010000014.1"/>
</dbReference>
<accession>A0ABS5TR23</accession>